<dbReference type="Proteomes" id="UP000736672">
    <property type="component" value="Unassembled WGS sequence"/>
</dbReference>
<accession>A0A9P9GS74</accession>
<dbReference type="AlphaFoldDB" id="A0A9P9GS74"/>
<dbReference type="EMBL" id="JAGTJS010000017">
    <property type="protein sequence ID" value="KAH7244713.1"/>
    <property type="molecule type" value="Genomic_DNA"/>
</dbReference>
<evidence type="ECO:0000313" key="2">
    <source>
        <dbReference type="Proteomes" id="UP000736672"/>
    </source>
</evidence>
<sequence length="275" mass="29895">MLCPGPGWLKCRYSWQSSQGPFARPFSSWPTFSISPTYFGLTRPGTSALMSSSDTWLFLLAWLHPGASCRDISCSRAAMAALATHRSARPSYLILRSFHTKFIDTIKQPFRAIPSPAVGYARVRGVRPKSRCSSPERVRYLQQDSHSAEAQRLARIPCHGPLLSCPPKKATGLVSAPSLRGTVANGSPGTVPVDEQARDRGLSLGHGVARVGLTSAEILTLAAPLASLPRQTDQNRAWSGNCSAQLMGHRGSKQIAVRSWGIFARDARLVLERFA</sequence>
<proteinExistence type="predicted"/>
<comment type="caution">
    <text evidence="1">The sequence shown here is derived from an EMBL/GenBank/DDBJ whole genome shotgun (WGS) entry which is preliminary data.</text>
</comment>
<organism evidence="1 2">
    <name type="scientific">Fusarium solani</name>
    <name type="common">Filamentous fungus</name>
    <dbReference type="NCBI Taxonomy" id="169388"/>
    <lineage>
        <taxon>Eukaryota</taxon>
        <taxon>Fungi</taxon>
        <taxon>Dikarya</taxon>
        <taxon>Ascomycota</taxon>
        <taxon>Pezizomycotina</taxon>
        <taxon>Sordariomycetes</taxon>
        <taxon>Hypocreomycetidae</taxon>
        <taxon>Hypocreales</taxon>
        <taxon>Nectriaceae</taxon>
        <taxon>Fusarium</taxon>
        <taxon>Fusarium solani species complex</taxon>
    </lineage>
</organism>
<name>A0A9P9GS74_FUSSL</name>
<keyword evidence="2" id="KW-1185">Reference proteome</keyword>
<reference evidence="1" key="1">
    <citation type="journal article" date="2021" name="Nat. Commun.">
        <title>Genetic determinants of endophytism in the Arabidopsis root mycobiome.</title>
        <authorList>
            <person name="Mesny F."/>
            <person name="Miyauchi S."/>
            <person name="Thiergart T."/>
            <person name="Pickel B."/>
            <person name="Atanasova L."/>
            <person name="Karlsson M."/>
            <person name="Huettel B."/>
            <person name="Barry K.W."/>
            <person name="Haridas S."/>
            <person name="Chen C."/>
            <person name="Bauer D."/>
            <person name="Andreopoulos W."/>
            <person name="Pangilinan J."/>
            <person name="LaButti K."/>
            <person name="Riley R."/>
            <person name="Lipzen A."/>
            <person name="Clum A."/>
            <person name="Drula E."/>
            <person name="Henrissat B."/>
            <person name="Kohler A."/>
            <person name="Grigoriev I.V."/>
            <person name="Martin F.M."/>
            <person name="Hacquard S."/>
        </authorList>
    </citation>
    <scope>NUCLEOTIDE SEQUENCE</scope>
    <source>
        <strain evidence="1">FSSC 5 MPI-SDFR-AT-0091</strain>
    </source>
</reference>
<protein>
    <submittedName>
        <fullName evidence="1">Uncharacterized protein</fullName>
    </submittedName>
</protein>
<evidence type="ECO:0000313" key="1">
    <source>
        <dbReference type="EMBL" id="KAH7244713.1"/>
    </source>
</evidence>
<gene>
    <name evidence="1" type="ORF">B0J15DRAFT_86710</name>
</gene>